<evidence type="ECO:0000256" key="2">
    <source>
        <dbReference type="SAM" id="Phobius"/>
    </source>
</evidence>
<sequence length="466" mass="52425">MPMPGAVHPGEPAPPAAGGENAPEETVVVDEATRMRINGESKGMMNHGKAIKADRTDTTVDDVWEPDPKLSFTDAYVKYTTYGYLLPKVVLLGPFLYLLCAPIAFLGKRFAMRLPRKTDAVDRRTWAFFFYRLFAMIHAVPLAPLVLLSYALDMIMYYALSVPYCLLGCHAGRYAESLKAMAPYKGGPRIRFDDVLVCVAGQARRNGACEVGFSLGNMFVAVPWLKYYVNANPWLYPLKERFIQQISTSWQDMDVDRIMEEGRAIISRTAQTSDVTERLDLWEFLPHYPYPPPGRRWAIGLQHVNQACMLVHTTHAVASAEGSQEQYILSNSVHRPVWRVMLWYNNPYHFLTGWVEASITNGQPSQLDKKHGGEHPMWLVTSNSPALLDRNHWGGGPGTIDKFFDRWLPVLTDEVRARIRGPDVARQMHQEVISKDGISRPAAKVGVGVDEEVPEWNPAIQGKPEA</sequence>
<evidence type="ECO:0000256" key="1">
    <source>
        <dbReference type="SAM" id="MobiDB-lite"/>
    </source>
</evidence>
<dbReference type="AlphaFoldDB" id="A0A7S1XJ78"/>
<feature type="transmembrane region" description="Helical" evidence="2">
    <location>
        <begin position="128"/>
        <end position="149"/>
    </location>
</feature>
<accession>A0A7S1XJ78</accession>
<gene>
    <name evidence="3" type="ORF">PPAR1163_LOCUS1123</name>
</gene>
<reference evidence="3" key="1">
    <citation type="submission" date="2021-01" db="EMBL/GenBank/DDBJ databases">
        <authorList>
            <person name="Corre E."/>
            <person name="Pelletier E."/>
            <person name="Niang G."/>
            <person name="Scheremetjew M."/>
            <person name="Finn R."/>
            <person name="Kale V."/>
            <person name="Holt S."/>
            <person name="Cochrane G."/>
            <person name="Meng A."/>
            <person name="Brown T."/>
            <person name="Cohen L."/>
        </authorList>
    </citation>
    <scope>NUCLEOTIDE SEQUENCE</scope>
    <source>
        <strain evidence="3">CCMP2877</strain>
    </source>
</reference>
<dbReference type="EMBL" id="HBGJ01001665">
    <property type="protein sequence ID" value="CAD9242779.1"/>
    <property type="molecule type" value="Transcribed_RNA"/>
</dbReference>
<feature type="transmembrane region" description="Helical" evidence="2">
    <location>
        <begin position="89"/>
        <end position="107"/>
    </location>
</feature>
<proteinExistence type="predicted"/>
<feature type="region of interest" description="Disordered" evidence="1">
    <location>
        <begin position="1"/>
        <end position="23"/>
    </location>
</feature>
<evidence type="ECO:0000313" key="3">
    <source>
        <dbReference type="EMBL" id="CAD9242779.1"/>
    </source>
</evidence>
<organism evidence="3">
    <name type="scientific">Phaeomonas parva</name>
    <dbReference type="NCBI Taxonomy" id="124430"/>
    <lineage>
        <taxon>Eukaryota</taxon>
        <taxon>Sar</taxon>
        <taxon>Stramenopiles</taxon>
        <taxon>Ochrophyta</taxon>
        <taxon>Pinguiophyceae</taxon>
        <taxon>Pinguiochrysidales</taxon>
        <taxon>Pinguiochrysidaceae</taxon>
        <taxon>Phaeomonas</taxon>
    </lineage>
</organism>
<keyword evidence="2" id="KW-0812">Transmembrane</keyword>
<keyword evidence="2" id="KW-1133">Transmembrane helix</keyword>
<keyword evidence="2" id="KW-0472">Membrane</keyword>
<protein>
    <submittedName>
        <fullName evidence="3">Uncharacterized protein</fullName>
    </submittedName>
</protein>
<name>A0A7S1XJ78_9STRA</name>